<proteinExistence type="predicted"/>
<reference evidence="2 3" key="1">
    <citation type="journal article" date="2022" name="Nat. Plants">
        <title>Genomes of leafy and leafless Platanthera orchids illuminate the evolution of mycoheterotrophy.</title>
        <authorList>
            <person name="Li M.H."/>
            <person name="Liu K.W."/>
            <person name="Li Z."/>
            <person name="Lu H.C."/>
            <person name="Ye Q.L."/>
            <person name="Zhang D."/>
            <person name="Wang J.Y."/>
            <person name="Li Y.F."/>
            <person name="Zhong Z.M."/>
            <person name="Liu X."/>
            <person name="Yu X."/>
            <person name="Liu D.K."/>
            <person name="Tu X.D."/>
            <person name="Liu B."/>
            <person name="Hao Y."/>
            <person name="Liao X.Y."/>
            <person name="Jiang Y.T."/>
            <person name="Sun W.H."/>
            <person name="Chen J."/>
            <person name="Chen Y.Q."/>
            <person name="Ai Y."/>
            <person name="Zhai J.W."/>
            <person name="Wu S.S."/>
            <person name="Zhou Z."/>
            <person name="Hsiao Y.Y."/>
            <person name="Wu W.L."/>
            <person name="Chen Y.Y."/>
            <person name="Lin Y.F."/>
            <person name="Hsu J.L."/>
            <person name="Li C.Y."/>
            <person name="Wang Z.W."/>
            <person name="Zhao X."/>
            <person name="Zhong W.Y."/>
            <person name="Ma X.K."/>
            <person name="Ma L."/>
            <person name="Huang J."/>
            <person name="Chen G.Z."/>
            <person name="Huang M.Z."/>
            <person name="Huang L."/>
            <person name="Peng D.H."/>
            <person name="Luo Y.B."/>
            <person name="Zou S.Q."/>
            <person name="Chen S.P."/>
            <person name="Lan S."/>
            <person name="Tsai W.C."/>
            <person name="Van de Peer Y."/>
            <person name="Liu Z.J."/>
        </authorList>
    </citation>
    <scope>NUCLEOTIDE SEQUENCE [LARGE SCALE GENOMIC DNA]</scope>
    <source>
        <strain evidence="2">Lor287</strain>
    </source>
</reference>
<feature type="compositionally biased region" description="Basic and acidic residues" evidence="1">
    <location>
        <begin position="1"/>
        <end position="11"/>
    </location>
</feature>
<accession>A0AAP0G2R3</accession>
<evidence type="ECO:0000256" key="1">
    <source>
        <dbReference type="SAM" id="MobiDB-lite"/>
    </source>
</evidence>
<protein>
    <submittedName>
        <fullName evidence="2">Uncharacterized protein</fullName>
    </submittedName>
</protein>
<evidence type="ECO:0000313" key="3">
    <source>
        <dbReference type="Proteomes" id="UP001418222"/>
    </source>
</evidence>
<evidence type="ECO:0000313" key="2">
    <source>
        <dbReference type="EMBL" id="KAK8934743.1"/>
    </source>
</evidence>
<gene>
    <name evidence="2" type="ORF">KSP39_PZI014590</name>
</gene>
<organism evidence="2 3">
    <name type="scientific">Platanthera zijinensis</name>
    <dbReference type="NCBI Taxonomy" id="2320716"/>
    <lineage>
        <taxon>Eukaryota</taxon>
        <taxon>Viridiplantae</taxon>
        <taxon>Streptophyta</taxon>
        <taxon>Embryophyta</taxon>
        <taxon>Tracheophyta</taxon>
        <taxon>Spermatophyta</taxon>
        <taxon>Magnoliopsida</taxon>
        <taxon>Liliopsida</taxon>
        <taxon>Asparagales</taxon>
        <taxon>Orchidaceae</taxon>
        <taxon>Orchidoideae</taxon>
        <taxon>Orchideae</taxon>
        <taxon>Orchidinae</taxon>
        <taxon>Platanthera</taxon>
    </lineage>
</organism>
<keyword evidence="3" id="KW-1185">Reference proteome</keyword>
<dbReference type="AlphaFoldDB" id="A0AAP0G2R3"/>
<dbReference type="Proteomes" id="UP001418222">
    <property type="component" value="Unassembled WGS sequence"/>
</dbReference>
<sequence length="77" mass="8426">MEGRRVGDPAGRRRGGRRAGRGGERCSSTRVDVGFYGQNAGRSEAEDNLGTKIGFKQTAEPRRIRIPSRALICILHS</sequence>
<feature type="region of interest" description="Disordered" evidence="1">
    <location>
        <begin position="1"/>
        <end position="31"/>
    </location>
</feature>
<name>A0AAP0G2R3_9ASPA</name>
<comment type="caution">
    <text evidence="2">The sequence shown here is derived from an EMBL/GenBank/DDBJ whole genome shotgun (WGS) entry which is preliminary data.</text>
</comment>
<dbReference type="EMBL" id="JBBWWQ010000012">
    <property type="protein sequence ID" value="KAK8934743.1"/>
    <property type="molecule type" value="Genomic_DNA"/>
</dbReference>